<reference evidence="1" key="2">
    <citation type="journal article" date="2023" name="IMA Fungus">
        <title>Comparative genomic study of the Penicillium genus elucidates a diverse pangenome and 15 lateral gene transfer events.</title>
        <authorList>
            <person name="Petersen C."/>
            <person name="Sorensen T."/>
            <person name="Nielsen M.R."/>
            <person name="Sondergaard T.E."/>
            <person name="Sorensen J.L."/>
            <person name="Fitzpatrick D.A."/>
            <person name="Frisvad J.C."/>
            <person name="Nielsen K.L."/>
        </authorList>
    </citation>
    <scope>NUCLEOTIDE SEQUENCE</scope>
    <source>
        <strain evidence="1">IBT 19713</strain>
    </source>
</reference>
<proteinExistence type="predicted"/>
<protein>
    <submittedName>
        <fullName evidence="1">Uncharacterized protein</fullName>
    </submittedName>
</protein>
<dbReference type="InterPro" id="IPR046670">
    <property type="entry name" value="DUF6540"/>
</dbReference>
<evidence type="ECO:0000313" key="1">
    <source>
        <dbReference type="EMBL" id="KAJ5223594.1"/>
    </source>
</evidence>
<dbReference type="Pfam" id="PF20174">
    <property type="entry name" value="DUF6540"/>
    <property type="match status" value="1"/>
</dbReference>
<dbReference type="Proteomes" id="UP001150941">
    <property type="component" value="Unassembled WGS sequence"/>
</dbReference>
<name>A0A9W9TIC9_9EURO</name>
<comment type="caution">
    <text evidence="1">The sequence shown here is derived from an EMBL/GenBank/DDBJ whole genome shotgun (WGS) entry which is preliminary data.</text>
</comment>
<dbReference type="OrthoDB" id="5271495at2759"/>
<dbReference type="GeneID" id="83204735"/>
<keyword evidence="2" id="KW-1185">Reference proteome</keyword>
<reference evidence="1" key="1">
    <citation type="submission" date="2022-11" db="EMBL/GenBank/DDBJ databases">
        <authorList>
            <person name="Petersen C."/>
        </authorList>
    </citation>
    <scope>NUCLEOTIDE SEQUENCE</scope>
    <source>
        <strain evidence="1">IBT 19713</strain>
    </source>
</reference>
<dbReference type="RefSeq" id="XP_058327777.1">
    <property type="nucleotide sequence ID" value="XM_058477432.1"/>
</dbReference>
<dbReference type="EMBL" id="JAPQKS010000006">
    <property type="protein sequence ID" value="KAJ5223594.1"/>
    <property type="molecule type" value="Genomic_DNA"/>
</dbReference>
<accession>A0A9W9TIC9</accession>
<dbReference type="AlphaFoldDB" id="A0A9W9TIC9"/>
<gene>
    <name evidence="1" type="ORF">N7468_008136</name>
</gene>
<evidence type="ECO:0000313" key="2">
    <source>
        <dbReference type="Proteomes" id="UP001150941"/>
    </source>
</evidence>
<organism evidence="1 2">
    <name type="scientific">Penicillium chermesinum</name>
    <dbReference type="NCBI Taxonomy" id="63820"/>
    <lineage>
        <taxon>Eukaryota</taxon>
        <taxon>Fungi</taxon>
        <taxon>Dikarya</taxon>
        <taxon>Ascomycota</taxon>
        <taxon>Pezizomycotina</taxon>
        <taxon>Eurotiomycetes</taxon>
        <taxon>Eurotiomycetidae</taxon>
        <taxon>Eurotiales</taxon>
        <taxon>Aspergillaceae</taxon>
        <taxon>Penicillium</taxon>
    </lineage>
</organism>
<sequence>MASSNSMQYQFSIEIFGHGEDPNHRSHWGFVIHRPPNTHGDLLHVRPIDLKRLWYEFEPQYGTELNVMQALGLCKISTLDSEQRRQAITIIGAEPAPRDGVRRCQDWVFSTLIALEVEELVPPGASEFWKGLIGKTAREVQSAVGGNWSPI</sequence>